<dbReference type="RefSeq" id="WP_168571227.1">
    <property type="nucleotide sequence ID" value="NZ_CP051167.1"/>
</dbReference>
<sequence>MADHNTDKNPKDRDPNQPASQMTRLSNRTPRPRPVGSNNNQDAEKDLMGYID</sequence>
<evidence type="ECO:0000256" key="1">
    <source>
        <dbReference type="SAM" id="MobiDB-lite"/>
    </source>
</evidence>
<feature type="region of interest" description="Disordered" evidence="1">
    <location>
        <begin position="1"/>
        <end position="52"/>
    </location>
</feature>
<dbReference type="EMBL" id="CP051167">
    <property type="protein sequence ID" value="QIZ73081.1"/>
    <property type="molecule type" value="Genomic_DNA"/>
</dbReference>
<keyword evidence="3" id="KW-1185">Reference proteome</keyword>
<feature type="compositionally biased region" description="Polar residues" evidence="1">
    <location>
        <begin position="17"/>
        <end position="29"/>
    </location>
</feature>
<feature type="compositionally biased region" description="Basic and acidic residues" evidence="1">
    <location>
        <begin position="1"/>
        <end position="15"/>
    </location>
</feature>
<evidence type="ECO:0000313" key="2">
    <source>
        <dbReference type="EMBL" id="QIZ73081.1"/>
    </source>
</evidence>
<protein>
    <submittedName>
        <fullName evidence="2">Uncharacterized protein</fullName>
    </submittedName>
</protein>
<dbReference type="AlphaFoldDB" id="A0A6H1U2N1"/>
<proteinExistence type="predicted"/>
<reference evidence="2 3" key="1">
    <citation type="submission" date="2020-04" db="EMBL/GenBank/DDBJ databases">
        <authorList>
            <person name="Basu S."/>
            <person name="Maruthanayagam V."/>
            <person name="Chakraborty S."/>
            <person name="Pramanik A."/>
            <person name="Mukherjee J."/>
            <person name="Brink B."/>
        </authorList>
    </citation>
    <scope>NUCLEOTIDE SEQUENCE [LARGE SCALE GENOMIC DNA]</scope>
    <source>
        <strain evidence="2 3">AP17</strain>
    </source>
</reference>
<gene>
    <name evidence="2" type="ORF">HCG48_22805</name>
</gene>
<name>A0A6H1U2N1_9CYAN</name>
<dbReference type="KEGG" id="oxy:HCG48_22805"/>
<organism evidence="2 3">
    <name type="scientific">Oxynema aestuarii AP17</name>
    <dbReference type="NCBI Taxonomy" id="2064643"/>
    <lineage>
        <taxon>Bacteria</taxon>
        <taxon>Bacillati</taxon>
        <taxon>Cyanobacteriota</taxon>
        <taxon>Cyanophyceae</taxon>
        <taxon>Oscillatoriophycideae</taxon>
        <taxon>Oscillatoriales</taxon>
        <taxon>Oscillatoriaceae</taxon>
        <taxon>Oxynema</taxon>
        <taxon>Oxynema aestuarii</taxon>
    </lineage>
</organism>
<accession>A0A6H1U2N1</accession>
<feature type="compositionally biased region" description="Basic and acidic residues" evidence="1">
    <location>
        <begin position="42"/>
        <end position="52"/>
    </location>
</feature>
<evidence type="ECO:0000313" key="3">
    <source>
        <dbReference type="Proteomes" id="UP000500857"/>
    </source>
</evidence>
<dbReference type="Proteomes" id="UP000500857">
    <property type="component" value="Chromosome"/>
</dbReference>